<dbReference type="PATRIC" id="fig|592678.3.peg.131"/>
<dbReference type="EMBL" id="AZAK01000001">
    <property type="protein sequence ID" value="ETA66371.1"/>
    <property type="molecule type" value="Genomic_DNA"/>
</dbReference>
<accession>W9DSD1</accession>
<reference evidence="1 2" key="1">
    <citation type="submission" date="2013-08" db="EMBL/GenBank/DDBJ databases">
        <authorList>
            <consortium name="DOE Joint Genome Institute"/>
            <person name="Klenk H.-P."/>
            <person name="Huntemann M."/>
            <person name="Han J."/>
            <person name="Chen A."/>
            <person name="Kyrpides N."/>
            <person name="Mavromatis K."/>
            <person name="Markowitz V."/>
            <person name="Palaniappan K."/>
            <person name="Ivanova N."/>
            <person name="Schaumberg A."/>
            <person name="Pati A."/>
            <person name="Liolios K."/>
            <person name="Nordberg H.P."/>
            <person name="Cantor M.N."/>
            <person name="Hua S.X."/>
            <person name="Woyke T."/>
        </authorList>
    </citation>
    <scope>NUCLEOTIDE SEQUENCE [LARGE SCALE GENOMIC DNA]</scope>
    <source>
        <strain evidence="1 2">YIM 93223</strain>
    </source>
</reference>
<protein>
    <submittedName>
        <fullName evidence="1">Uncharacterized protein</fullName>
    </submittedName>
</protein>
<proteinExistence type="predicted"/>
<organism evidence="1 2">
    <name type="scientific">Haloechinothrix halophila YIM 93223</name>
    <dbReference type="NCBI Taxonomy" id="592678"/>
    <lineage>
        <taxon>Bacteria</taxon>
        <taxon>Bacillati</taxon>
        <taxon>Actinomycetota</taxon>
        <taxon>Actinomycetes</taxon>
        <taxon>Pseudonocardiales</taxon>
        <taxon>Pseudonocardiaceae</taxon>
        <taxon>Haloechinothrix</taxon>
    </lineage>
</organism>
<gene>
    <name evidence="1" type="ORF">AmyhaDRAFT_0125</name>
</gene>
<dbReference type="RefSeq" id="WP_034266855.1">
    <property type="nucleotide sequence ID" value="NZ_KI632509.1"/>
</dbReference>
<comment type="caution">
    <text evidence="1">The sequence shown here is derived from an EMBL/GenBank/DDBJ whole genome shotgun (WGS) entry which is preliminary data.</text>
</comment>
<sequence length="87" mass="9209">MHADWLPSTEAYSRAAAVAKLILTGDSAGAELLLADLDRPDLIAVVRALTELLDAALCELIGPDGAKALVDRIITDFTTEETTDGTR</sequence>
<keyword evidence="2" id="KW-1185">Reference proteome</keyword>
<evidence type="ECO:0000313" key="2">
    <source>
        <dbReference type="Proteomes" id="UP000054357"/>
    </source>
</evidence>
<name>W9DSD1_9PSEU</name>
<evidence type="ECO:0000313" key="1">
    <source>
        <dbReference type="EMBL" id="ETA66371.1"/>
    </source>
</evidence>
<dbReference type="AlphaFoldDB" id="W9DSD1"/>
<dbReference type="Proteomes" id="UP000054357">
    <property type="component" value="Unassembled WGS sequence"/>
</dbReference>
<dbReference type="HOGENOM" id="CLU_2476528_0_0_11"/>